<keyword evidence="4 6" id="KW-0863">Zinc-finger</keyword>
<evidence type="ECO:0000256" key="3">
    <source>
        <dbReference type="ARBA" id="ARBA00022723"/>
    </source>
</evidence>
<dbReference type="PANTHER" id="PTHR46465">
    <property type="entry name" value="LATERAL SIGNALING TARGET PROTEIN 2 HOMOLOG"/>
    <property type="match status" value="1"/>
</dbReference>
<dbReference type="STRING" id="947166.A0A1D1V6I9"/>
<sequence>MSSNMQTAYYSMKRWFYQPKNSDDNLLSKFYTADQELNQVASELDGFDGRKEPERCTTLVAKLRSYQDKVLQLLENVVSQAVPPNRRAIRDYRVKFPDDVVHESLSGQLWFGAECLSAGSNILNREIESAAMRPLARAVTRQLDTLRVALREQYFRDATTYSDRVVEMLRVFDHMFAEFELSYVSAMVPVKTSKEYGLHQDVIVLFSETTLRAMRLKFITADMIESCDPALMFTIPRLAIVAGLLVFPEGPLRIEQDAMLVPEMFRHFLRLLSRIKELLLTLNREELFTLEKCLCRAEEPSVIMKETLGVDDISVQEYDIPVVHDYVEKLCRALPSLGKGSTLGKFSMPEENRTADSPTGLNDEELAMMLQRMEMAAHYEIRTKFRSSTDLIQRLYVCISGVADQLHQNYASDLRSILKCIFDMHSDTSFPAKETAAQATTSPAVAIPADPSTSHYRQNLLVSAGERARSTTSKDPPAWIPDEQALLCAACDAPFTFVRRKHHCRNCGKVFCQQCSSNTIPLPHFQIQRPVRVCNNCMLYAVPFSASSPETTTSSSSTSQPSPSAPSSTTNV</sequence>
<keyword evidence="5" id="KW-0862">Zinc</keyword>
<accession>A0A1D1V6I9</accession>
<proteinExistence type="inferred from homology"/>
<dbReference type="AlphaFoldDB" id="A0A1D1V6I9"/>
<dbReference type="Proteomes" id="UP000186922">
    <property type="component" value="Unassembled WGS sequence"/>
</dbReference>
<keyword evidence="10" id="KW-1185">Reference proteome</keyword>
<evidence type="ECO:0000256" key="6">
    <source>
        <dbReference type="PROSITE-ProRule" id="PRU00091"/>
    </source>
</evidence>
<comment type="similarity">
    <text evidence="2">Belongs to the lst-2 family.</text>
</comment>
<dbReference type="Pfam" id="PF01363">
    <property type="entry name" value="FYVE"/>
    <property type="match status" value="1"/>
</dbReference>
<name>A0A1D1V6I9_RAMVA</name>
<gene>
    <name evidence="9" type="primary">RvY_05957-1</name>
    <name evidence="9" type="synonym">RvY_05957.1</name>
    <name evidence="9" type="ORF">RvY_05957</name>
</gene>
<evidence type="ECO:0000259" key="8">
    <source>
        <dbReference type="PROSITE" id="PS50178"/>
    </source>
</evidence>
<dbReference type="InterPro" id="IPR013083">
    <property type="entry name" value="Znf_RING/FYVE/PHD"/>
</dbReference>
<evidence type="ECO:0000256" key="1">
    <source>
        <dbReference type="ARBA" id="ARBA00003580"/>
    </source>
</evidence>
<dbReference type="InterPro" id="IPR011011">
    <property type="entry name" value="Znf_FYVE_PHD"/>
</dbReference>
<dbReference type="InterPro" id="IPR043269">
    <property type="entry name" value="FYVE_LST2"/>
</dbReference>
<protein>
    <recommendedName>
        <fullName evidence="8">FYVE-type domain-containing protein</fullName>
    </recommendedName>
</protein>
<evidence type="ECO:0000256" key="4">
    <source>
        <dbReference type="ARBA" id="ARBA00022771"/>
    </source>
</evidence>
<evidence type="ECO:0000256" key="2">
    <source>
        <dbReference type="ARBA" id="ARBA00008755"/>
    </source>
</evidence>
<dbReference type="GO" id="GO:0031901">
    <property type="term" value="C:early endosome membrane"/>
    <property type="evidence" value="ECO:0007669"/>
    <property type="project" value="TreeGrafter"/>
</dbReference>
<dbReference type="OrthoDB" id="20035at2759"/>
<comment type="function">
    <text evidence="1">Negative regulator of epidermal growth factor receptor (EGFR) signaling.</text>
</comment>
<dbReference type="InterPro" id="IPR051118">
    <property type="entry name" value="LST-2"/>
</dbReference>
<organism evidence="9 10">
    <name type="scientific">Ramazzottius varieornatus</name>
    <name type="common">Water bear</name>
    <name type="synonym">Tardigrade</name>
    <dbReference type="NCBI Taxonomy" id="947166"/>
    <lineage>
        <taxon>Eukaryota</taxon>
        <taxon>Metazoa</taxon>
        <taxon>Ecdysozoa</taxon>
        <taxon>Tardigrada</taxon>
        <taxon>Eutardigrada</taxon>
        <taxon>Parachela</taxon>
        <taxon>Hypsibioidea</taxon>
        <taxon>Ramazzottiidae</taxon>
        <taxon>Ramazzottius</taxon>
    </lineage>
</organism>
<dbReference type="GO" id="GO:0008270">
    <property type="term" value="F:zinc ion binding"/>
    <property type="evidence" value="ECO:0007669"/>
    <property type="project" value="UniProtKB-KW"/>
</dbReference>
<evidence type="ECO:0000313" key="9">
    <source>
        <dbReference type="EMBL" id="GAU94128.1"/>
    </source>
</evidence>
<dbReference type="EMBL" id="BDGG01000002">
    <property type="protein sequence ID" value="GAU94128.1"/>
    <property type="molecule type" value="Genomic_DNA"/>
</dbReference>
<dbReference type="InterPro" id="IPR000306">
    <property type="entry name" value="Znf_FYVE"/>
</dbReference>
<dbReference type="PROSITE" id="PS50178">
    <property type="entry name" value="ZF_FYVE"/>
    <property type="match status" value="1"/>
</dbReference>
<dbReference type="Gene3D" id="3.30.40.10">
    <property type="entry name" value="Zinc/RING finger domain, C3HC4 (zinc finger)"/>
    <property type="match status" value="1"/>
</dbReference>
<feature type="domain" description="FYVE-type" evidence="8">
    <location>
        <begin position="482"/>
        <end position="538"/>
    </location>
</feature>
<evidence type="ECO:0000256" key="5">
    <source>
        <dbReference type="ARBA" id="ARBA00022833"/>
    </source>
</evidence>
<dbReference type="CDD" id="cd15731">
    <property type="entry name" value="FYVE_LST2"/>
    <property type="match status" value="1"/>
</dbReference>
<keyword evidence="3" id="KW-0479">Metal-binding</keyword>
<dbReference type="InterPro" id="IPR017455">
    <property type="entry name" value="Znf_FYVE-rel"/>
</dbReference>
<dbReference type="PANTHER" id="PTHR46465:SF2">
    <property type="entry name" value="LATERAL SIGNALING TARGET PROTEIN 2 HOMOLOG"/>
    <property type="match status" value="1"/>
</dbReference>
<evidence type="ECO:0000256" key="7">
    <source>
        <dbReference type="SAM" id="MobiDB-lite"/>
    </source>
</evidence>
<dbReference type="SMART" id="SM00064">
    <property type="entry name" value="FYVE"/>
    <property type="match status" value="1"/>
</dbReference>
<evidence type="ECO:0000313" key="10">
    <source>
        <dbReference type="Proteomes" id="UP000186922"/>
    </source>
</evidence>
<reference evidence="9 10" key="1">
    <citation type="journal article" date="2016" name="Nat. Commun.">
        <title>Extremotolerant tardigrade genome and improved radiotolerance of human cultured cells by tardigrade-unique protein.</title>
        <authorList>
            <person name="Hashimoto T."/>
            <person name="Horikawa D.D."/>
            <person name="Saito Y."/>
            <person name="Kuwahara H."/>
            <person name="Kozuka-Hata H."/>
            <person name="Shin-I T."/>
            <person name="Minakuchi Y."/>
            <person name="Ohishi K."/>
            <person name="Motoyama A."/>
            <person name="Aizu T."/>
            <person name="Enomoto A."/>
            <person name="Kondo K."/>
            <person name="Tanaka S."/>
            <person name="Hara Y."/>
            <person name="Koshikawa S."/>
            <person name="Sagara H."/>
            <person name="Miura T."/>
            <person name="Yokobori S."/>
            <person name="Miyagawa K."/>
            <person name="Suzuki Y."/>
            <person name="Kubo T."/>
            <person name="Oyama M."/>
            <person name="Kohara Y."/>
            <person name="Fujiyama A."/>
            <person name="Arakawa K."/>
            <person name="Katayama T."/>
            <person name="Toyoda A."/>
            <person name="Kunieda T."/>
        </authorList>
    </citation>
    <scope>NUCLEOTIDE SEQUENCE [LARGE SCALE GENOMIC DNA]</scope>
    <source>
        <strain evidence="9 10">YOKOZUNA-1</strain>
    </source>
</reference>
<feature type="region of interest" description="Disordered" evidence="7">
    <location>
        <begin position="547"/>
        <end position="572"/>
    </location>
</feature>
<comment type="caution">
    <text evidence="9">The sequence shown here is derived from an EMBL/GenBank/DDBJ whole genome shotgun (WGS) entry which is preliminary data.</text>
</comment>
<dbReference type="SUPFAM" id="SSF57903">
    <property type="entry name" value="FYVE/PHD zinc finger"/>
    <property type="match status" value="1"/>
</dbReference>